<evidence type="ECO:0000256" key="2">
    <source>
        <dbReference type="ARBA" id="ARBA00012150"/>
    </source>
</evidence>
<feature type="domain" description="Acylphosphatase-like" evidence="6">
    <location>
        <begin position="9"/>
        <end position="96"/>
    </location>
</feature>
<evidence type="ECO:0000256" key="4">
    <source>
        <dbReference type="PROSITE-ProRule" id="PRU00520"/>
    </source>
</evidence>
<sequence length="96" mass="11320">MQNSKEEIHHRMRVFGRVQRVMFRDSIRRRAQSLGLAGYVKNLSDGSVEIITKGEQEKVKELFEWAKRGPLFARVDKFEIDTVSVPKNFQDFTIEY</sequence>
<dbReference type="EMBL" id="MFIE01000009">
    <property type="protein sequence ID" value="OGF82920.1"/>
    <property type="molecule type" value="Genomic_DNA"/>
</dbReference>
<keyword evidence="4" id="KW-0378">Hydrolase</keyword>
<protein>
    <recommendedName>
        <fullName evidence="2 4">acylphosphatase</fullName>
        <ecNumber evidence="2 4">3.6.1.7</ecNumber>
    </recommendedName>
</protein>
<evidence type="ECO:0000256" key="1">
    <source>
        <dbReference type="ARBA" id="ARBA00005614"/>
    </source>
</evidence>
<dbReference type="InterPro" id="IPR017968">
    <property type="entry name" value="Acylphosphatase_CS"/>
</dbReference>
<dbReference type="AlphaFoldDB" id="A0A1F5X4Y3"/>
<dbReference type="InterPro" id="IPR001792">
    <property type="entry name" value="Acylphosphatase-like_dom"/>
</dbReference>
<gene>
    <name evidence="7" type="ORF">A3B18_03920</name>
</gene>
<reference evidence="7 8" key="1">
    <citation type="journal article" date="2016" name="Nat. Commun.">
        <title>Thousands of microbial genomes shed light on interconnected biogeochemical processes in an aquifer system.</title>
        <authorList>
            <person name="Anantharaman K."/>
            <person name="Brown C.T."/>
            <person name="Hug L.A."/>
            <person name="Sharon I."/>
            <person name="Castelle C.J."/>
            <person name="Probst A.J."/>
            <person name="Thomas B.C."/>
            <person name="Singh A."/>
            <person name="Wilkins M.J."/>
            <person name="Karaoz U."/>
            <person name="Brodie E.L."/>
            <person name="Williams K.H."/>
            <person name="Hubbard S.S."/>
            <person name="Banfield J.F."/>
        </authorList>
    </citation>
    <scope>NUCLEOTIDE SEQUENCE [LARGE SCALE GENOMIC DNA]</scope>
</reference>
<dbReference type="SUPFAM" id="SSF54975">
    <property type="entry name" value="Acylphosphatase/BLUF domain-like"/>
    <property type="match status" value="1"/>
</dbReference>
<dbReference type="EC" id="3.6.1.7" evidence="2 4"/>
<evidence type="ECO:0000313" key="8">
    <source>
        <dbReference type="Proteomes" id="UP000178684"/>
    </source>
</evidence>
<evidence type="ECO:0000313" key="7">
    <source>
        <dbReference type="EMBL" id="OGF82920.1"/>
    </source>
</evidence>
<dbReference type="Pfam" id="PF00708">
    <property type="entry name" value="Acylphosphatase"/>
    <property type="match status" value="1"/>
</dbReference>
<name>A0A1F5X4Y3_9BACT</name>
<feature type="active site" evidence="4">
    <location>
        <position position="42"/>
    </location>
</feature>
<dbReference type="PROSITE" id="PS00151">
    <property type="entry name" value="ACYLPHOSPHATASE_2"/>
    <property type="match status" value="1"/>
</dbReference>
<evidence type="ECO:0000256" key="5">
    <source>
        <dbReference type="RuleBase" id="RU004168"/>
    </source>
</evidence>
<dbReference type="PANTHER" id="PTHR47268:SF4">
    <property type="entry name" value="ACYLPHOSPHATASE"/>
    <property type="match status" value="1"/>
</dbReference>
<comment type="catalytic activity">
    <reaction evidence="3 4">
        <text>an acyl phosphate + H2O = a carboxylate + phosphate + H(+)</text>
        <dbReference type="Rhea" id="RHEA:14965"/>
        <dbReference type="ChEBI" id="CHEBI:15377"/>
        <dbReference type="ChEBI" id="CHEBI:15378"/>
        <dbReference type="ChEBI" id="CHEBI:29067"/>
        <dbReference type="ChEBI" id="CHEBI:43474"/>
        <dbReference type="ChEBI" id="CHEBI:59918"/>
        <dbReference type="EC" id="3.6.1.7"/>
    </reaction>
</comment>
<dbReference type="Proteomes" id="UP000178684">
    <property type="component" value="Unassembled WGS sequence"/>
</dbReference>
<feature type="active site" evidence="4">
    <location>
        <position position="24"/>
    </location>
</feature>
<dbReference type="GO" id="GO:0003998">
    <property type="term" value="F:acylphosphatase activity"/>
    <property type="evidence" value="ECO:0007669"/>
    <property type="project" value="UniProtKB-EC"/>
</dbReference>
<comment type="similarity">
    <text evidence="1 5">Belongs to the acylphosphatase family.</text>
</comment>
<organism evidence="7 8">
    <name type="scientific">Candidatus Giovannonibacteria bacterium RIFCSPLOWO2_01_FULL_46_13</name>
    <dbReference type="NCBI Taxonomy" id="1798352"/>
    <lineage>
        <taxon>Bacteria</taxon>
        <taxon>Candidatus Giovannoniibacteriota</taxon>
    </lineage>
</organism>
<dbReference type="PROSITE" id="PS51160">
    <property type="entry name" value="ACYLPHOSPHATASE_3"/>
    <property type="match status" value="1"/>
</dbReference>
<dbReference type="PANTHER" id="PTHR47268">
    <property type="entry name" value="ACYLPHOSPHATASE"/>
    <property type="match status" value="1"/>
</dbReference>
<accession>A0A1F5X4Y3</accession>
<proteinExistence type="inferred from homology"/>
<comment type="caution">
    <text evidence="7">The sequence shown here is derived from an EMBL/GenBank/DDBJ whole genome shotgun (WGS) entry which is preliminary data.</text>
</comment>
<evidence type="ECO:0000256" key="3">
    <source>
        <dbReference type="ARBA" id="ARBA00047645"/>
    </source>
</evidence>
<dbReference type="Gene3D" id="3.30.70.100">
    <property type="match status" value="1"/>
</dbReference>
<dbReference type="InterPro" id="IPR020456">
    <property type="entry name" value="Acylphosphatase"/>
</dbReference>
<dbReference type="InterPro" id="IPR036046">
    <property type="entry name" value="Acylphosphatase-like_dom_sf"/>
</dbReference>
<evidence type="ECO:0000259" key="6">
    <source>
        <dbReference type="PROSITE" id="PS51160"/>
    </source>
</evidence>